<dbReference type="SMART" id="SM00387">
    <property type="entry name" value="HATPase_c"/>
    <property type="match status" value="1"/>
</dbReference>
<dbReference type="CDD" id="cd00082">
    <property type="entry name" value="HisKA"/>
    <property type="match status" value="1"/>
</dbReference>
<evidence type="ECO:0000256" key="2">
    <source>
        <dbReference type="ARBA" id="ARBA00004236"/>
    </source>
</evidence>
<dbReference type="PANTHER" id="PTHR43711:SF1">
    <property type="entry name" value="HISTIDINE KINASE 1"/>
    <property type="match status" value="1"/>
</dbReference>
<feature type="domain" description="Histidine kinase" evidence="11">
    <location>
        <begin position="252"/>
        <end position="464"/>
    </location>
</feature>
<dbReference type="Pfam" id="PF00672">
    <property type="entry name" value="HAMP"/>
    <property type="match status" value="1"/>
</dbReference>
<dbReference type="Proteomes" id="UP000254134">
    <property type="component" value="Unassembled WGS sequence"/>
</dbReference>
<dbReference type="GO" id="GO:0000155">
    <property type="term" value="F:phosphorelay sensor kinase activity"/>
    <property type="evidence" value="ECO:0007669"/>
    <property type="project" value="InterPro"/>
</dbReference>
<evidence type="ECO:0000256" key="4">
    <source>
        <dbReference type="ARBA" id="ARBA00022553"/>
    </source>
</evidence>
<dbReference type="Pfam" id="PF02518">
    <property type="entry name" value="HATPase_c"/>
    <property type="match status" value="1"/>
</dbReference>
<dbReference type="InterPro" id="IPR005467">
    <property type="entry name" value="His_kinase_dom"/>
</dbReference>
<evidence type="ECO:0000256" key="10">
    <source>
        <dbReference type="SAM" id="Phobius"/>
    </source>
</evidence>
<dbReference type="CDD" id="cd06225">
    <property type="entry name" value="HAMP"/>
    <property type="match status" value="1"/>
</dbReference>
<evidence type="ECO:0000256" key="5">
    <source>
        <dbReference type="ARBA" id="ARBA00022679"/>
    </source>
</evidence>
<keyword evidence="9" id="KW-0902">Two-component regulatory system</keyword>
<comment type="caution">
    <text evidence="13">The sequence shown here is derived from an EMBL/GenBank/DDBJ whole genome shotgun (WGS) entry which is preliminary data.</text>
</comment>
<feature type="domain" description="HAMP" evidence="12">
    <location>
        <begin position="191"/>
        <end position="244"/>
    </location>
</feature>
<sequence>MPGSLRFRLPALFLLGIVLAGVVAAAISLRLFQTYTRTQSVQELRREASGLSQLYADAALRAADEGSAAIDFAASKLELATGDRIFYIGASLFPGQDSGLPRLAESAVPSRVSALRETVTFEFTPPGSGRPYLAASAPVRLEPESDALGAIIVAKPRTELRDQWLPLVGRLAAAFAVGAVLSGLLSWWLSRRITGPVLALSGAADEIADGNYAVRVPVSQGGDEISHLAERFNEMAARLAATEERERQFLMSVSHELRTPLTAIKGHVDALRDGLVADPELVQASLDVVAAETVRLERLVGDVLDLAKLNAHRFTVHAQEVHMGALVEQAYATFGEEARRREIDYRLSGTDEAPTIVTDGDRVLQVISNLLANAFRWTPDGGLIELAAAAAGGRVAVEVRDSGPGIQPAERERIFVPFISRDTTGTGLGLPIARELAVALGGQIELESDVGRGSCFRLVLPAVRP</sequence>
<keyword evidence="10" id="KW-0472">Membrane</keyword>
<dbReference type="OrthoDB" id="3190394at2"/>
<gene>
    <name evidence="13" type="ORF">Gocc_0771</name>
</gene>
<dbReference type="EC" id="2.7.13.3" evidence="3"/>
<keyword evidence="5" id="KW-0808">Transferase</keyword>
<evidence type="ECO:0000259" key="11">
    <source>
        <dbReference type="PROSITE" id="PS50109"/>
    </source>
</evidence>
<dbReference type="FunFam" id="1.10.287.130:FF:000001">
    <property type="entry name" value="Two-component sensor histidine kinase"/>
    <property type="match status" value="1"/>
</dbReference>
<dbReference type="InterPro" id="IPR003660">
    <property type="entry name" value="HAMP_dom"/>
</dbReference>
<dbReference type="EMBL" id="QQZY01000002">
    <property type="protein sequence ID" value="RDI74973.1"/>
    <property type="molecule type" value="Genomic_DNA"/>
</dbReference>
<dbReference type="Gene3D" id="6.10.340.10">
    <property type="match status" value="1"/>
</dbReference>
<dbReference type="GO" id="GO:0005886">
    <property type="term" value="C:plasma membrane"/>
    <property type="evidence" value="ECO:0007669"/>
    <property type="project" value="UniProtKB-SubCell"/>
</dbReference>
<dbReference type="InterPro" id="IPR003661">
    <property type="entry name" value="HisK_dim/P_dom"/>
</dbReference>
<keyword evidence="6 10" id="KW-0812">Transmembrane</keyword>
<name>A0A7M2YZM6_9ACTN</name>
<reference evidence="14" key="2">
    <citation type="journal article" date="2019" name="MicrobiologyOpen">
        <title>High-quality draft genome sequence of Gaiella occulta isolated from a 150 meter deep mineral water borehole and comparison with the genome sequences of other deep-branching lineages of the phylum Actinobacteria.</title>
        <authorList>
            <person name="Severino R."/>
            <person name="Froufe H.J.C."/>
            <person name="Barroso C."/>
            <person name="Albuquerque L."/>
            <person name="Lobo-da-Cunha A."/>
            <person name="da Costa M.S."/>
            <person name="Egas C."/>
        </authorList>
    </citation>
    <scope>NUCLEOTIDE SEQUENCE [LARGE SCALE GENOMIC DNA]</scope>
    <source>
        <strain evidence="14">F2-233</strain>
    </source>
</reference>
<evidence type="ECO:0000313" key="13">
    <source>
        <dbReference type="EMBL" id="RDI74973.1"/>
    </source>
</evidence>
<proteinExistence type="predicted"/>
<dbReference type="SUPFAM" id="SSF55874">
    <property type="entry name" value="ATPase domain of HSP90 chaperone/DNA topoisomerase II/histidine kinase"/>
    <property type="match status" value="1"/>
</dbReference>
<dbReference type="PROSITE" id="PS50885">
    <property type="entry name" value="HAMP"/>
    <property type="match status" value="1"/>
</dbReference>
<evidence type="ECO:0000256" key="7">
    <source>
        <dbReference type="ARBA" id="ARBA00022777"/>
    </source>
</evidence>
<evidence type="ECO:0000259" key="12">
    <source>
        <dbReference type="PROSITE" id="PS50885"/>
    </source>
</evidence>
<dbReference type="InterPro" id="IPR003594">
    <property type="entry name" value="HATPase_dom"/>
</dbReference>
<dbReference type="InterPro" id="IPR050736">
    <property type="entry name" value="Sensor_HK_Regulatory"/>
</dbReference>
<dbReference type="SUPFAM" id="SSF158472">
    <property type="entry name" value="HAMP domain-like"/>
    <property type="match status" value="1"/>
</dbReference>
<dbReference type="PANTHER" id="PTHR43711">
    <property type="entry name" value="TWO-COMPONENT HISTIDINE KINASE"/>
    <property type="match status" value="1"/>
</dbReference>
<keyword evidence="8 10" id="KW-1133">Transmembrane helix</keyword>
<comment type="subcellular location">
    <subcellularLocation>
        <location evidence="2">Cell membrane</location>
    </subcellularLocation>
</comment>
<dbReference type="InterPro" id="IPR036890">
    <property type="entry name" value="HATPase_C_sf"/>
</dbReference>
<dbReference type="PRINTS" id="PR00344">
    <property type="entry name" value="BCTRLSENSOR"/>
</dbReference>
<evidence type="ECO:0000313" key="14">
    <source>
        <dbReference type="Proteomes" id="UP000254134"/>
    </source>
</evidence>
<accession>A0A7M2YZM6</accession>
<dbReference type="PROSITE" id="PS50109">
    <property type="entry name" value="HIS_KIN"/>
    <property type="match status" value="1"/>
</dbReference>
<dbReference type="AlphaFoldDB" id="A0A7M2YZM6"/>
<organism evidence="13 14">
    <name type="scientific">Gaiella occulta</name>
    <dbReference type="NCBI Taxonomy" id="1002870"/>
    <lineage>
        <taxon>Bacteria</taxon>
        <taxon>Bacillati</taxon>
        <taxon>Actinomycetota</taxon>
        <taxon>Thermoleophilia</taxon>
        <taxon>Gaiellales</taxon>
        <taxon>Gaiellaceae</taxon>
        <taxon>Gaiella</taxon>
    </lineage>
</organism>
<keyword evidence="4" id="KW-0597">Phosphoprotein</keyword>
<evidence type="ECO:0000256" key="3">
    <source>
        <dbReference type="ARBA" id="ARBA00012438"/>
    </source>
</evidence>
<comment type="catalytic activity">
    <reaction evidence="1">
        <text>ATP + protein L-histidine = ADP + protein N-phospho-L-histidine.</text>
        <dbReference type="EC" id="2.7.13.3"/>
    </reaction>
</comment>
<evidence type="ECO:0000256" key="6">
    <source>
        <dbReference type="ARBA" id="ARBA00022692"/>
    </source>
</evidence>
<dbReference type="InterPro" id="IPR004358">
    <property type="entry name" value="Sig_transdc_His_kin-like_C"/>
</dbReference>
<evidence type="ECO:0000256" key="9">
    <source>
        <dbReference type="ARBA" id="ARBA00023012"/>
    </source>
</evidence>
<feature type="transmembrane region" description="Helical" evidence="10">
    <location>
        <begin position="12"/>
        <end position="32"/>
    </location>
</feature>
<dbReference type="SMART" id="SM00388">
    <property type="entry name" value="HisKA"/>
    <property type="match status" value="1"/>
</dbReference>
<protein>
    <recommendedName>
        <fullName evidence="3">histidine kinase</fullName>
        <ecNumber evidence="3">2.7.13.3</ecNumber>
    </recommendedName>
</protein>
<reference evidence="13 14" key="1">
    <citation type="submission" date="2018-07" db="EMBL/GenBank/DDBJ databases">
        <title>High-quality-draft genome sequence of Gaiella occulta.</title>
        <authorList>
            <person name="Severino R."/>
            <person name="Froufe H.J.C."/>
            <person name="Rainey F.A."/>
            <person name="Barroso C."/>
            <person name="Albuquerque L."/>
            <person name="Lobo-Da-Cunha A."/>
            <person name="Da Costa M.S."/>
            <person name="Egas C."/>
        </authorList>
    </citation>
    <scope>NUCLEOTIDE SEQUENCE [LARGE SCALE GENOMIC DNA]</scope>
    <source>
        <strain evidence="13 14">F2-233</strain>
    </source>
</reference>
<evidence type="ECO:0000256" key="1">
    <source>
        <dbReference type="ARBA" id="ARBA00000085"/>
    </source>
</evidence>
<dbReference type="Gene3D" id="1.10.287.130">
    <property type="match status" value="1"/>
</dbReference>
<keyword evidence="14" id="KW-1185">Reference proteome</keyword>
<dbReference type="Gene3D" id="3.30.565.10">
    <property type="entry name" value="Histidine kinase-like ATPase, C-terminal domain"/>
    <property type="match status" value="1"/>
</dbReference>
<dbReference type="InterPro" id="IPR036097">
    <property type="entry name" value="HisK_dim/P_sf"/>
</dbReference>
<evidence type="ECO:0000256" key="8">
    <source>
        <dbReference type="ARBA" id="ARBA00022989"/>
    </source>
</evidence>
<feature type="transmembrane region" description="Helical" evidence="10">
    <location>
        <begin position="167"/>
        <end position="189"/>
    </location>
</feature>
<dbReference type="SMART" id="SM00304">
    <property type="entry name" value="HAMP"/>
    <property type="match status" value="1"/>
</dbReference>
<dbReference type="RefSeq" id="WP_114795234.1">
    <property type="nucleotide sequence ID" value="NZ_QQZY01000002.1"/>
</dbReference>
<dbReference type="SUPFAM" id="SSF47384">
    <property type="entry name" value="Homodimeric domain of signal transducing histidine kinase"/>
    <property type="match status" value="1"/>
</dbReference>
<dbReference type="Pfam" id="PF00512">
    <property type="entry name" value="HisKA"/>
    <property type="match status" value="1"/>
</dbReference>
<keyword evidence="7 13" id="KW-0418">Kinase</keyword>